<protein>
    <recommendedName>
        <fullName evidence="2">Peptidase S1 domain-containing protein</fullName>
    </recommendedName>
</protein>
<dbReference type="PROSITE" id="PS50240">
    <property type="entry name" value="TRYPSIN_DOM"/>
    <property type="match status" value="1"/>
</dbReference>
<sequence length="239" mass="26238">MRTIFAFIVLIVLVRLAVRQDELPVPGICGISTIKPKTSSRIVNVGYYENGTAKFYCGANLITAKHVLTAIHCVVGNDAQYIRIHFALHNFTSNVLKPENGIPAQRYVSHESHNSGRLTNDVAVIRLQVPVAVDNLKVGLVCLINSASSKLKYDDPVIGDPNQPSSSRPVELQQVVLQYADATYPDCKSLTHLLNFVKELSKICACGQYQRVCNGGPLVREKSLPDGTEYFEQVGRGVS</sequence>
<dbReference type="InterPro" id="IPR051333">
    <property type="entry name" value="CLIP_Serine_Protease"/>
</dbReference>
<name>A0A8S2N4K6_9BILA</name>
<gene>
    <name evidence="4" type="ORF">BYL167_LOCUS20374</name>
    <name evidence="3" type="ORF">GIL414_LOCUS10630</name>
</gene>
<organism evidence="3 5">
    <name type="scientific">Rotaria magnacalcarata</name>
    <dbReference type="NCBI Taxonomy" id="392030"/>
    <lineage>
        <taxon>Eukaryota</taxon>
        <taxon>Metazoa</taxon>
        <taxon>Spiralia</taxon>
        <taxon>Gnathifera</taxon>
        <taxon>Rotifera</taxon>
        <taxon>Eurotatoria</taxon>
        <taxon>Bdelloidea</taxon>
        <taxon>Philodinida</taxon>
        <taxon>Philodinidae</taxon>
        <taxon>Rotaria</taxon>
    </lineage>
</organism>
<evidence type="ECO:0000259" key="2">
    <source>
        <dbReference type="PROSITE" id="PS50240"/>
    </source>
</evidence>
<evidence type="ECO:0000313" key="4">
    <source>
        <dbReference type="EMBL" id="CAF4127372.1"/>
    </source>
</evidence>
<dbReference type="Gene3D" id="2.40.10.10">
    <property type="entry name" value="Trypsin-like serine proteases"/>
    <property type="match status" value="1"/>
</dbReference>
<dbReference type="Pfam" id="PF00089">
    <property type="entry name" value="Trypsin"/>
    <property type="match status" value="1"/>
</dbReference>
<dbReference type="AlphaFoldDB" id="A0A8S2N4K6"/>
<feature type="signal peptide" evidence="1">
    <location>
        <begin position="1"/>
        <end position="19"/>
    </location>
</feature>
<keyword evidence="1" id="KW-0732">Signal</keyword>
<reference evidence="3" key="1">
    <citation type="submission" date="2021-02" db="EMBL/GenBank/DDBJ databases">
        <authorList>
            <person name="Nowell W R."/>
        </authorList>
    </citation>
    <scope>NUCLEOTIDE SEQUENCE</scope>
</reference>
<dbReference type="SUPFAM" id="SSF50494">
    <property type="entry name" value="Trypsin-like serine proteases"/>
    <property type="match status" value="1"/>
</dbReference>
<dbReference type="PANTHER" id="PTHR24260:SF136">
    <property type="entry name" value="GH08193P-RELATED"/>
    <property type="match status" value="1"/>
</dbReference>
<dbReference type="Proteomes" id="UP000681720">
    <property type="component" value="Unassembled WGS sequence"/>
</dbReference>
<dbReference type="GO" id="GO:0006508">
    <property type="term" value="P:proteolysis"/>
    <property type="evidence" value="ECO:0007669"/>
    <property type="project" value="InterPro"/>
</dbReference>
<dbReference type="PRINTS" id="PR00722">
    <property type="entry name" value="CHYMOTRYPSIN"/>
</dbReference>
<feature type="chain" id="PRO_5035647114" description="Peptidase S1 domain-containing protein" evidence="1">
    <location>
        <begin position="20"/>
        <end position="239"/>
    </location>
</feature>
<evidence type="ECO:0000313" key="5">
    <source>
        <dbReference type="Proteomes" id="UP000681720"/>
    </source>
</evidence>
<dbReference type="Proteomes" id="UP000681967">
    <property type="component" value="Unassembled WGS sequence"/>
</dbReference>
<dbReference type="InterPro" id="IPR001254">
    <property type="entry name" value="Trypsin_dom"/>
</dbReference>
<dbReference type="SMART" id="SM00020">
    <property type="entry name" value="Tryp_SPc"/>
    <property type="match status" value="1"/>
</dbReference>
<dbReference type="InterPro" id="IPR001314">
    <property type="entry name" value="Peptidase_S1A"/>
</dbReference>
<dbReference type="EMBL" id="CAJOBJ010003841">
    <property type="protein sequence ID" value="CAF3980058.1"/>
    <property type="molecule type" value="Genomic_DNA"/>
</dbReference>
<dbReference type="InterPro" id="IPR043504">
    <property type="entry name" value="Peptidase_S1_PA_chymotrypsin"/>
</dbReference>
<dbReference type="GO" id="GO:0004252">
    <property type="term" value="F:serine-type endopeptidase activity"/>
    <property type="evidence" value="ECO:0007669"/>
    <property type="project" value="InterPro"/>
</dbReference>
<comment type="caution">
    <text evidence="3">The sequence shown here is derived from an EMBL/GenBank/DDBJ whole genome shotgun (WGS) entry which is preliminary data.</text>
</comment>
<dbReference type="PANTHER" id="PTHR24260">
    <property type="match status" value="1"/>
</dbReference>
<feature type="domain" description="Peptidase S1" evidence="2">
    <location>
        <begin position="28"/>
        <end position="239"/>
    </location>
</feature>
<proteinExistence type="predicted"/>
<dbReference type="EMBL" id="CAJOBH010008939">
    <property type="protein sequence ID" value="CAF4127372.1"/>
    <property type="molecule type" value="Genomic_DNA"/>
</dbReference>
<accession>A0A8S2N4K6</accession>
<evidence type="ECO:0000313" key="3">
    <source>
        <dbReference type="EMBL" id="CAF3980058.1"/>
    </source>
</evidence>
<dbReference type="InterPro" id="IPR009003">
    <property type="entry name" value="Peptidase_S1_PA"/>
</dbReference>
<evidence type="ECO:0000256" key="1">
    <source>
        <dbReference type="SAM" id="SignalP"/>
    </source>
</evidence>